<keyword evidence="2" id="KW-1185">Reference proteome</keyword>
<dbReference type="Proteomes" id="UP001558613">
    <property type="component" value="Unassembled WGS sequence"/>
</dbReference>
<organism evidence="1 2">
    <name type="scientific">Cirrhinus molitorella</name>
    <name type="common">mud carp</name>
    <dbReference type="NCBI Taxonomy" id="172907"/>
    <lineage>
        <taxon>Eukaryota</taxon>
        <taxon>Metazoa</taxon>
        <taxon>Chordata</taxon>
        <taxon>Craniata</taxon>
        <taxon>Vertebrata</taxon>
        <taxon>Euteleostomi</taxon>
        <taxon>Actinopterygii</taxon>
        <taxon>Neopterygii</taxon>
        <taxon>Teleostei</taxon>
        <taxon>Ostariophysi</taxon>
        <taxon>Cypriniformes</taxon>
        <taxon>Cyprinidae</taxon>
        <taxon>Labeoninae</taxon>
        <taxon>Labeonini</taxon>
        <taxon>Cirrhinus</taxon>
    </lineage>
</organism>
<gene>
    <name evidence="1" type="ORF">QQF64_006933</name>
</gene>
<dbReference type="EMBL" id="JAYMGO010000014">
    <property type="protein sequence ID" value="KAL1261668.1"/>
    <property type="molecule type" value="Genomic_DNA"/>
</dbReference>
<comment type="caution">
    <text evidence="1">The sequence shown here is derived from an EMBL/GenBank/DDBJ whole genome shotgun (WGS) entry which is preliminary data.</text>
</comment>
<proteinExistence type="predicted"/>
<accession>A0ABR3M990</accession>
<evidence type="ECO:0000313" key="1">
    <source>
        <dbReference type="EMBL" id="KAL1261668.1"/>
    </source>
</evidence>
<sequence>MDGSGSVAQWQCHGLEHISALFWLPLIGRSDADVRNCACPSVKCVGVSTVHSGEEREGGGVQWRGNENVSMVKLM</sequence>
<protein>
    <submittedName>
        <fullName evidence="1">Uncharacterized protein</fullName>
    </submittedName>
</protein>
<name>A0ABR3M990_9TELE</name>
<evidence type="ECO:0000313" key="2">
    <source>
        <dbReference type="Proteomes" id="UP001558613"/>
    </source>
</evidence>
<reference evidence="1 2" key="1">
    <citation type="submission" date="2023-09" db="EMBL/GenBank/DDBJ databases">
        <authorList>
            <person name="Wang M."/>
        </authorList>
    </citation>
    <scope>NUCLEOTIDE SEQUENCE [LARGE SCALE GENOMIC DNA]</scope>
    <source>
        <strain evidence="1">GT-2023</strain>
        <tissue evidence="1">Liver</tissue>
    </source>
</reference>